<dbReference type="Proteomes" id="UP000533017">
    <property type="component" value="Unassembled WGS sequence"/>
</dbReference>
<dbReference type="GO" id="GO:0003824">
    <property type="term" value="F:catalytic activity"/>
    <property type="evidence" value="ECO:0007669"/>
    <property type="project" value="InterPro"/>
</dbReference>
<dbReference type="PRINTS" id="PR00332">
    <property type="entry name" value="HISTRIAD"/>
</dbReference>
<name>A0A1I2SCB8_9ACTN</name>
<evidence type="ECO:0000313" key="8">
    <source>
        <dbReference type="Proteomes" id="UP000533017"/>
    </source>
</evidence>
<reference evidence="6 7" key="1">
    <citation type="submission" date="2016-10" db="EMBL/GenBank/DDBJ databases">
        <authorList>
            <person name="de Groot N.N."/>
        </authorList>
    </citation>
    <scope>NUCLEOTIDE SEQUENCE [LARGE SCALE GENOMIC DNA]</scope>
    <source>
        <strain evidence="6 7">CPCC 202808</strain>
    </source>
</reference>
<dbReference type="STRING" id="504797.SAMN05421678_106167"/>
<evidence type="ECO:0000256" key="2">
    <source>
        <dbReference type="PIRSR" id="PIRSR601310-3"/>
    </source>
</evidence>
<protein>
    <submittedName>
        <fullName evidence="6">Histidine triad (HIT) family protein</fullName>
    </submittedName>
</protein>
<keyword evidence="8" id="KW-1185">Reference proteome</keyword>
<evidence type="ECO:0000256" key="1">
    <source>
        <dbReference type="PIRSR" id="PIRSR601310-1"/>
    </source>
</evidence>
<dbReference type="InterPro" id="IPR001310">
    <property type="entry name" value="Histidine_triad_HIT"/>
</dbReference>
<evidence type="ECO:0000313" key="6">
    <source>
        <dbReference type="EMBL" id="SFG50043.1"/>
    </source>
</evidence>
<feature type="domain" description="HIT" evidence="4">
    <location>
        <begin position="8"/>
        <end position="117"/>
    </location>
</feature>
<dbReference type="PROSITE" id="PS51084">
    <property type="entry name" value="HIT_2"/>
    <property type="match status" value="1"/>
</dbReference>
<dbReference type="EMBL" id="JACBZA010000001">
    <property type="protein sequence ID" value="NYH83908.1"/>
    <property type="molecule type" value="Genomic_DNA"/>
</dbReference>
<feature type="short sequence motif" description="Histidine triad motif" evidence="2 3">
    <location>
        <begin position="101"/>
        <end position="105"/>
    </location>
</feature>
<proteinExistence type="predicted"/>
<evidence type="ECO:0000259" key="4">
    <source>
        <dbReference type="PROSITE" id="PS51084"/>
    </source>
</evidence>
<evidence type="ECO:0000256" key="3">
    <source>
        <dbReference type="PROSITE-ProRule" id="PRU00464"/>
    </source>
</evidence>
<sequence>MTSDADCVFCRIVAGEIPAEVVRETERTLAFPDVTPQAPVHVLVIPKEHRADLDAVVAADPELAGELLRECAAVADELGVRESGYRVVTNIGAEGGQGVFHCHLHVLAGRQMSDALG</sequence>
<dbReference type="InterPro" id="IPR036265">
    <property type="entry name" value="HIT-like_sf"/>
</dbReference>
<dbReference type="AlphaFoldDB" id="A0A1I2SCB8"/>
<dbReference type="Pfam" id="PF01230">
    <property type="entry name" value="HIT"/>
    <property type="match status" value="1"/>
</dbReference>
<dbReference type="CDD" id="cd01276">
    <property type="entry name" value="PKCI_related"/>
    <property type="match status" value="1"/>
</dbReference>
<accession>A0A1I2SCB8</accession>
<evidence type="ECO:0000313" key="7">
    <source>
        <dbReference type="Proteomes" id="UP000199052"/>
    </source>
</evidence>
<dbReference type="RefSeq" id="WP_092883387.1">
    <property type="nucleotide sequence ID" value="NZ_FOOI01000006.1"/>
</dbReference>
<evidence type="ECO:0000313" key="5">
    <source>
        <dbReference type="EMBL" id="NYH83908.1"/>
    </source>
</evidence>
<organism evidence="6 7">
    <name type="scientific">Actinopolymorpha cephalotaxi</name>
    <dbReference type="NCBI Taxonomy" id="504797"/>
    <lineage>
        <taxon>Bacteria</taxon>
        <taxon>Bacillati</taxon>
        <taxon>Actinomycetota</taxon>
        <taxon>Actinomycetes</taxon>
        <taxon>Propionibacteriales</taxon>
        <taxon>Actinopolymorphaceae</taxon>
        <taxon>Actinopolymorpha</taxon>
    </lineage>
</organism>
<gene>
    <name evidence="5" type="ORF">FHR37_002759</name>
    <name evidence="6" type="ORF">SAMN05421678_106167</name>
</gene>
<feature type="active site" description="Tele-AMP-histidine intermediate" evidence="1">
    <location>
        <position position="103"/>
    </location>
</feature>
<dbReference type="EMBL" id="FOOI01000006">
    <property type="protein sequence ID" value="SFG50043.1"/>
    <property type="molecule type" value="Genomic_DNA"/>
</dbReference>
<dbReference type="InterPro" id="IPR011146">
    <property type="entry name" value="HIT-like"/>
</dbReference>
<dbReference type="OrthoDB" id="9784774at2"/>
<dbReference type="Proteomes" id="UP000199052">
    <property type="component" value="Unassembled WGS sequence"/>
</dbReference>
<dbReference type="SUPFAM" id="SSF54197">
    <property type="entry name" value="HIT-like"/>
    <property type="match status" value="1"/>
</dbReference>
<dbReference type="PANTHER" id="PTHR23089">
    <property type="entry name" value="HISTIDINE TRIAD HIT PROTEIN"/>
    <property type="match status" value="1"/>
</dbReference>
<reference evidence="5 8" key="2">
    <citation type="submission" date="2020-07" db="EMBL/GenBank/DDBJ databases">
        <title>Sequencing the genomes of 1000 actinobacteria strains.</title>
        <authorList>
            <person name="Klenk H.-P."/>
        </authorList>
    </citation>
    <scope>NUCLEOTIDE SEQUENCE [LARGE SCALE GENOMIC DNA]</scope>
    <source>
        <strain evidence="5 8">DSM 45117</strain>
    </source>
</reference>
<dbReference type="Gene3D" id="3.30.428.10">
    <property type="entry name" value="HIT-like"/>
    <property type="match status" value="1"/>
</dbReference>